<sequence length="386" mass="40291">MLPDIAAHAPTLQAWRRDLHAHPETAFEEVRTSAFVAETLASFGVTVHRGLGGTGLVGVIEGTAPGPTIGLRADMDALPMDEETGADYRSTAPGRFHGCGHDGHTVMLLGAARHLAANPPRRGKVHLIFQPAEEVGLGAQRMIEDGLFERFPCSEVYALHTIPLYAEGTAAVRPGPTLAGIAAFEIRIDGVGGHGAAPHTTIDPLQVAARLATEISSIVGRHVDPLAPAVISLGRLSAGTAPNIIPASAELSGTIRTYDPAVEALILKKLDAICQGFALMSGCTVACTQKASCLPCVNDPRAAAAAAAAAGEVLGIGHVHTDMKPLPFSDDFALMLDQWPGAYIFLGQPGAMCHHPTFDFDDRLLPVGASILARIATRQTMEGASA</sequence>
<dbReference type="EMBL" id="JBHSLV010000007">
    <property type="protein sequence ID" value="MFC5391529.1"/>
    <property type="molecule type" value="Genomic_DNA"/>
</dbReference>
<dbReference type="Gene3D" id="3.40.630.10">
    <property type="entry name" value="Zn peptidases"/>
    <property type="match status" value="1"/>
</dbReference>
<dbReference type="InterPro" id="IPR011650">
    <property type="entry name" value="Peptidase_M20_dimer"/>
</dbReference>
<accession>A0ABW0H636</accession>
<dbReference type="PANTHER" id="PTHR11014:SF63">
    <property type="entry name" value="METALLOPEPTIDASE, PUTATIVE (AFU_ORTHOLOGUE AFUA_6G09600)-RELATED"/>
    <property type="match status" value="1"/>
</dbReference>
<dbReference type="NCBIfam" id="TIGR01891">
    <property type="entry name" value="amidohydrolases"/>
    <property type="match status" value="1"/>
</dbReference>
<dbReference type="PANTHER" id="PTHR11014">
    <property type="entry name" value="PEPTIDASE M20 FAMILY MEMBER"/>
    <property type="match status" value="1"/>
</dbReference>
<keyword evidence="4" id="KW-1185">Reference proteome</keyword>
<dbReference type="RefSeq" id="WP_377006353.1">
    <property type="nucleotide sequence ID" value="NZ_JBHSLV010000007.1"/>
</dbReference>
<name>A0ABW0H636_9HYPH</name>
<dbReference type="Gene3D" id="3.30.70.360">
    <property type="match status" value="1"/>
</dbReference>
<dbReference type="Pfam" id="PF01546">
    <property type="entry name" value="Peptidase_M20"/>
    <property type="match status" value="1"/>
</dbReference>
<dbReference type="InterPro" id="IPR036264">
    <property type="entry name" value="Bact_exopeptidase_dim_dom"/>
</dbReference>
<keyword evidence="1" id="KW-0378">Hydrolase</keyword>
<reference evidence="4" key="1">
    <citation type="journal article" date="2019" name="Int. J. Syst. Evol. Microbiol.">
        <title>The Global Catalogue of Microorganisms (GCM) 10K type strain sequencing project: providing services to taxonomists for standard genome sequencing and annotation.</title>
        <authorList>
            <consortium name="The Broad Institute Genomics Platform"/>
            <consortium name="The Broad Institute Genome Sequencing Center for Infectious Disease"/>
            <person name="Wu L."/>
            <person name="Ma J."/>
        </authorList>
    </citation>
    <scope>NUCLEOTIDE SEQUENCE [LARGE SCALE GENOMIC DNA]</scope>
    <source>
        <strain evidence="4">CGMCC 1.16326</strain>
    </source>
</reference>
<protein>
    <submittedName>
        <fullName evidence="3">Amidohydrolase</fullName>
    </submittedName>
</protein>
<dbReference type="Pfam" id="PF07687">
    <property type="entry name" value="M20_dimer"/>
    <property type="match status" value="1"/>
</dbReference>
<dbReference type="SUPFAM" id="SSF55031">
    <property type="entry name" value="Bacterial exopeptidase dimerisation domain"/>
    <property type="match status" value="1"/>
</dbReference>
<evidence type="ECO:0000259" key="2">
    <source>
        <dbReference type="Pfam" id="PF07687"/>
    </source>
</evidence>
<dbReference type="Proteomes" id="UP001596104">
    <property type="component" value="Unassembled WGS sequence"/>
</dbReference>
<dbReference type="InterPro" id="IPR017439">
    <property type="entry name" value="Amidohydrolase"/>
</dbReference>
<evidence type="ECO:0000313" key="3">
    <source>
        <dbReference type="EMBL" id="MFC5391529.1"/>
    </source>
</evidence>
<proteinExistence type="predicted"/>
<dbReference type="InterPro" id="IPR002933">
    <property type="entry name" value="Peptidase_M20"/>
</dbReference>
<evidence type="ECO:0000256" key="1">
    <source>
        <dbReference type="ARBA" id="ARBA00022801"/>
    </source>
</evidence>
<gene>
    <name evidence="3" type="ORF">ACFPPC_02610</name>
</gene>
<dbReference type="PIRSF" id="PIRSF005962">
    <property type="entry name" value="Pept_M20D_amidohydro"/>
    <property type="match status" value="1"/>
</dbReference>
<organism evidence="3 4">
    <name type="scientific">Bosea vestrisii</name>
    <dbReference type="NCBI Taxonomy" id="151416"/>
    <lineage>
        <taxon>Bacteria</taxon>
        <taxon>Pseudomonadati</taxon>
        <taxon>Pseudomonadota</taxon>
        <taxon>Alphaproteobacteria</taxon>
        <taxon>Hyphomicrobiales</taxon>
        <taxon>Boseaceae</taxon>
        <taxon>Bosea</taxon>
    </lineage>
</organism>
<comment type="caution">
    <text evidence="3">The sequence shown here is derived from an EMBL/GenBank/DDBJ whole genome shotgun (WGS) entry which is preliminary data.</text>
</comment>
<feature type="domain" description="Peptidase M20 dimerisation" evidence="2">
    <location>
        <begin position="179"/>
        <end position="274"/>
    </location>
</feature>
<dbReference type="SUPFAM" id="SSF53187">
    <property type="entry name" value="Zn-dependent exopeptidases"/>
    <property type="match status" value="1"/>
</dbReference>
<evidence type="ECO:0000313" key="4">
    <source>
        <dbReference type="Proteomes" id="UP001596104"/>
    </source>
</evidence>